<dbReference type="Gene3D" id="3.40.50.300">
    <property type="entry name" value="P-loop containing nucleotide triphosphate hydrolases"/>
    <property type="match status" value="1"/>
</dbReference>
<evidence type="ECO:0000259" key="1">
    <source>
        <dbReference type="Pfam" id="PF13476"/>
    </source>
</evidence>
<dbReference type="SUPFAM" id="SSF52540">
    <property type="entry name" value="P-loop containing nucleoside triphosphate hydrolases"/>
    <property type="match status" value="1"/>
</dbReference>
<dbReference type="GO" id="GO:0000731">
    <property type="term" value="P:DNA synthesis involved in DNA repair"/>
    <property type="evidence" value="ECO:0007669"/>
    <property type="project" value="TreeGrafter"/>
</dbReference>
<dbReference type="PANTHER" id="PTHR32182">
    <property type="entry name" value="DNA REPLICATION AND REPAIR PROTEIN RECF"/>
    <property type="match status" value="1"/>
</dbReference>
<name>A0A0F9LUR3_9ZZZZ</name>
<comment type="caution">
    <text evidence="2">The sequence shown here is derived from an EMBL/GenBank/DDBJ whole genome shotgun (WGS) entry which is preliminary data.</text>
</comment>
<dbReference type="GO" id="GO:0006302">
    <property type="term" value="P:double-strand break repair"/>
    <property type="evidence" value="ECO:0007669"/>
    <property type="project" value="InterPro"/>
</dbReference>
<dbReference type="PANTHER" id="PTHR32182:SF0">
    <property type="entry name" value="DNA REPLICATION AND REPAIR PROTEIN RECF"/>
    <property type="match status" value="1"/>
</dbReference>
<dbReference type="EMBL" id="LAZR01005782">
    <property type="protein sequence ID" value="KKM97168.1"/>
    <property type="molecule type" value="Genomic_DNA"/>
</dbReference>
<feature type="domain" description="Rad50/SbcC-type AAA" evidence="1">
    <location>
        <begin position="6"/>
        <end position="74"/>
    </location>
</feature>
<dbReference type="GO" id="GO:0016887">
    <property type="term" value="F:ATP hydrolysis activity"/>
    <property type="evidence" value="ECO:0007669"/>
    <property type="project" value="InterPro"/>
</dbReference>
<gene>
    <name evidence="2" type="ORF">LCGC14_1170720</name>
</gene>
<protein>
    <recommendedName>
        <fullName evidence="1">Rad50/SbcC-type AAA domain-containing protein</fullName>
    </recommendedName>
</protein>
<dbReference type="AlphaFoldDB" id="A0A0F9LUR3"/>
<dbReference type="Pfam" id="PF13476">
    <property type="entry name" value="AAA_23"/>
    <property type="match status" value="1"/>
</dbReference>
<reference evidence="2" key="1">
    <citation type="journal article" date="2015" name="Nature">
        <title>Complex archaea that bridge the gap between prokaryotes and eukaryotes.</title>
        <authorList>
            <person name="Spang A."/>
            <person name="Saw J.H."/>
            <person name="Jorgensen S.L."/>
            <person name="Zaremba-Niedzwiedzka K."/>
            <person name="Martijn J."/>
            <person name="Lind A.E."/>
            <person name="van Eijk R."/>
            <person name="Schleper C."/>
            <person name="Guy L."/>
            <person name="Ettema T.J."/>
        </authorList>
    </citation>
    <scope>NUCLEOTIDE SEQUENCE</scope>
</reference>
<sequence>MLFLKQLTLTNFCNYDHHVFDFTREDGTPYPFVCFFGPNGAGKSTLLEAISMLTQNTAGRSANFVQNSLQKYVRHLDYNPTYQQVIDANKETTEMVVEGIYEMDGQDFVVRLTQNGWERNDFAPVPPLSADLIEAKTIRRSGPWKDDYLSHMQRISHFIRSDSDLSMNKFQLHESRQRDFEQIISKIMRFPAECIPPTGLSTEELNYCTDFVIVKNSHRIHFKRMSAGERKICKSFSELLNLMRSLEHPGPGERPMPGWPPILLLDNCVMHVYYDRHVQMVDSLKDIFAQQQIFATTHSGILIQRYFDGENDNTTELMIDLATIN</sequence>
<dbReference type="InterPro" id="IPR038729">
    <property type="entry name" value="Rad50/SbcC_AAA"/>
</dbReference>
<organism evidence="2">
    <name type="scientific">marine sediment metagenome</name>
    <dbReference type="NCBI Taxonomy" id="412755"/>
    <lineage>
        <taxon>unclassified sequences</taxon>
        <taxon>metagenomes</taxon>
        <taxon>ecological metagenomes</taxon>
    </lineage>
</organism>
<evidence type="ECO:0000313" key="2">
    <source>
        <dbReference type="EMBL" id="KKM97168.1"/>
    </source>
</evidence>
<dbReference type="InterPro" id="IPR027417">
    <property type="entry name" value="P-loop_NTPase"/>
</dbReference>
<proteinExistence type="predicted"/>
<accession>A0A0F9LUR3</accession>